<keyword evidence="6" id="KW-0732">Signal</keyword>
<evidence type="ECO:0000256" key="1">
    <source>
        <dbReference type="ARBA" id="ARBA00009995"/>
    </source>
</evidence>
<evidence type="ECO:0000256" key="4">
    <source>
        <dbReference type="ARBA" id="ARBA00022679"/>
    </source>
</evidence>
<feature type="signal peptide" evidence="6">
    <location>
        <begin position="1"/>
        <end position="20"/>
    </location>
</feature>
<sequence>MNSAMSVVIIVCGLLLQAEALKIILYQPAFGHSHMQFSGKLVDILADAGHEVHMLIPEWNPETTSDGTTRAASSRRIKSASHGVVFTQLDHLKDPYRMTVWRFLLKSDQLKAIVGISGEFCRLMVNDEDLIAWLRNEKFDVALASMYDMCAQGLFHVANIKPVMGFLATPAASTIFSMFGISTPSSYTQGVSYIDHIIGTQYKLPVENFRVYFQIS</sequence>
<dbReference type="Proteomes" id="UP000036681">
    <property type="component" value="Unplaced"/>
</dbReference>
<evidence type="ECO:0000256" key="5">
    <source>
        <dbReference type="ARBA" id="ARBA00047475"/>
    </source>
</evidence>
<dbReference type="PANTHER" id="PTHR48043">
    <property type="entry name" value="EG:EG0003.4 PROTEIN-RELATED"/>
    <property type="match status" value="1"/>
</dbReference>
<dbReference type="EC" id="2.4.1.17" evidence="2"/>
<keyword evidence="3" id="KW-0328">Glycosyltransferase</keyword>
<dbReference type="Pfam" id="PF00201">
    <property type="entry name" value="UDPGT"/>
    <property type="match status" value="1"/>
</dbReference>
<feature type="chain" id="PRO_5005656803" description="glucuronosyltransferase" evidence="6">
    <location>
        <begin position="21"/>
        <end position="216"/>
    </location>
</feature>
<dbReference type="AlphaFoldDB" id="A0A0M3IBX7"/>
<dbReference type="InterPro" id="IPR002213">
    <property type="entry name" value="UDP_glucos_trans"/>
</dbReference>
<proteinExistence type="inferred from homology"/>
<dbReference type="PANTHER" id="PTHR48043:SF145">
    <property type="entry name" value="FI06409P-RELATED"/>
    <property type="match status" value="1"/>
</dbReference>
<reference evidence="8" key="1">
    <citation type="submission" date="2017-02" db="UniProtKB">
        <authorList>
            <consortium name="WormBaseParasite"/>
        </authorList>
    </citation>
    <scope>IDENTIFICATION</scope>
</reference>
<evidence type="ECO:0000313" key="8">
    <source>
        <dbReference type="WBParaSite" id="ALUE_0001529801-mRNA-1"/>
    </source>
</evidence>
<dbReference type="SUPFAM" id="SSF53756">
    <property type="entry name" value="UDP-Glycosyltransferase/glycogen phosphorylase"/>
    <property type="match status" value="1"/>
</dbReference>
<evidence type="ECO:0000256" key="6">
    <source>
        <dbReference type="SAM" id="SignalP"/>
    </source>
</evidence>
<accession>A0A0M3IBX7</accession>
<name>A0A0M3IBX7_ASCLU</name>
<dbReference type="GO" id="GO:0015020">
    <property type="term" value="F:glucuronosyltransferase activity"/>
    <property type="evidence" value="ECO:0007669"/>
    <property type="project" value="UniProtKB-EC"/>
</dbReference>
<dbReference type="InterPro" id="IPR050271">
    <property type="entry name" value="UDP-glycosyltransferase"/>
</dbReference>
<organism evidence="7 8">
    <name type="scientific">Ascaris lumbricoides</name>
    <name type="common">Giant roundworm</name>
    <dbReference type="NCBI Taxonomy" id="6252"/>
    <lineage>
        <taxon>Eukaryota</taxon>
        <taxon>Metazoa</taxon>
        <taxon>Ecdysozoa</taxon>
        <taxon>Nematoda</taxon>
        <taxon>Chromadorea</taxon>
        <taxon>Rhabditida</taxon>
        <taxon>Spirurina</taxon>
        <taxon>Ascaridomorpha</taxon>
        <taxon>Ascaridoidea</taxon>
        <taxon>Ascarididae</taxon>
        <taxon>Ascaris</taxon>
    </lineage>
</organism>
<evidence type="ECO:0000256" key="3">
    <source>
        <dbReference type="ARBA" id="ARBA00022676"/>
    </source>
</evidence>
<dbReference type="WBParaSite" id="ALUE_0001529801-mRNA-1">
    <property type="protein sequence ID" value="ALUE_0001529801-mRNA-1"/>
    <property type="gene ID" value="ALUE_0001529801"/>
</dbReference>
<protein>
    <recommendedName>
        <fullName evidence="2">glucuronosyltransferase</fullName>
        <ecNumber evidence="2">2.4.1.17</ecNumber>
    </recommendedName>
</protein>
<evidence type="ECO:0000256" key="2">
    <source>
        <dbReference type="ARBA" id="ARBA00012544"/>
    </source>
</evidence>
<keyword evidence="7" id="KW-1185">Reference proteome</keyword>
<comment type="similarity">
    <text evidence="1">Belongs to the UDP-glycosyltransferase family.</text>
</comment>
<keyword evidence="4" id="KW-0808">Transferase</keyword>
<evidence type="ECO:0000313" key="7">
    <source>
        <dbReference type="Proteomes" id="UP000036681"/>
    </source>
</evidence>
<comment type="catalytic activity">
    <reaction evidence="5">
        <text>glucuronate acceptor + UDP-alpha-D-glucuronate = acceptor beta-D-glucuronoside + UDP + H(+)</text>
        <dbReference type="Rhea" id="RHEA:21032"/>
        <dbReference type="ChEBI" id="CHEBI:15378"/>
        <dbReference type="ChEBI" id="CHEBI:58052"/>
        <dbReference type="ChEBI" id="CHEBI:58223"/>
        <dbReference type="ChEBI" id="CHEBI:132367"/>
        <dbReference type="ChEBI" id="CHEBI:132368"/>
        <dbReference type="EC" id="2.4.1.17"/>
    </reaction>
</comment>